<comment type="caution">
    <text evidence="1">The sequence shown here is derived from an EMBL/GenBank/DDBJ whole genome shotgun (WGS) entry which is preliminary data.</text>
</comment>
<name>A0A8S3BQY8_9BILA</name>
<proteinExistence type="predicted"/>
<gene>
    <name evidence="1" type="ORF">SMN809_LOCUS49409</name>
    <name evidence="2" type="ORF">SMN809_LOCUS49503</name>
</gene>
<reference evidence="1" key="1">
    <citation type="submission" date="2021-02" db="EMBL/GenBank/DDBJ databases">
        <authorList>
            <person name="Nowell W R."/>
        </authorList>
    </citation>
    <scope>NUCLEOTIDE SEQUENCE</scope>
</reference>
<sequence length="80" mass="9357">YPTLHKVPNDPNGLYYSDHLAVYALFEIDENAPEKKVKRREDFEIVDEETQALLRSACGVVEETIQRLQRERIFFALGIF</sequence>
<organism evidence="1 3">
    <name type="scientific">Rotaria magnacalcarata</name>
    <dbReference type="NCBI Taxonomy" id="392030"/>
    <lineage>
        <taxon>Eukaryota</taxon>
        <taxon>Metazoa</taxon>
        <taxon>Spiralia</taxon>
        <taxon>Gnathifera</taxon>
        <taxon>Rotifera</taxon>
        <taxon>Eurotatoria</taxon>
        <taxon>Bdelloidea</taxon>
        <taxon>Philodinida</taxon>
        <taxon>Philodinidae</taxon>
        <taxon>Rotaria</taxon>
    </lineage>
</organism>
<dbReference type="AlphaFoldDB" id="A0A8S3BQY8"/>
<evidence type="ECO:0000313" key="3">
    <source>
        <dbReference type="Proteomes" id="UP000676336"/>
    </source>
</evidence>
<accession>A0A8S3BQY8</accession>
<dbReference type="Proteomes" id="UP000676336">
    <property type="component" value="Unassembled WGS sequence"/>
</dbReference>
<evidence type="ECO:0000313" key="2">
    <source>
        <dbReference type="EMBL" id="CAF4853321.1"/>
    </source>
</evidence>
<dbReference type="EMBL" id="CAJOBI010161122">
    <property type="protein sequence ID" value="CAF4851360.1"/>
    <property type="molecule type" value="Genomic_DNA"/>
</dbReference>
<dbReference type="EMBL" id="CAJOBI010161594">
    <property type="protein sequence ID" value="CAF4853321.1"/>
    <property type="molecule type" value="Genomic_DNA"/>
</dbReference>
<evidence type="ECO:0000313" key="1">
    <source>
        <dbReference type="EMBL" id="CAF4851360.1"/>
    </source>
</evidence>
<feature type="non-terminal residue" evidence="1">
    <location>
        <position position="1"/>
    </location>
</feature>
<protein>
    <submittedName>
        <fullName evidence="1">Uncharacterized protein</fullName>
    </submittedName>
</protein>
<feature type="non-terminal residue" evidence="1">
    <location>
        <position position="80"/>
    </location>
</feature>